<name>A0ABS5YB93_9GAMM</name>
<dbReference type="InterPro" id="IPR043427">
    <property type="entry name" value="YscJ/FliF"/>
</dbReference>
<comment type="similarity">
    <text evidence="2 10">Belongs to the YscJ lipoprotein family.</text>
</comment>
<keyword evidence="10" id="KW-1133">Transmembrane helix</keyword>
<dbReference type="PANTHER" id="PTHR30046">
    <property type="entry name" value="FLAGELLAR M-RING PROTEIN"/>
    <property type="match status" value="1"/>
</dbReference>
<feature type="domain" description="Flagellar M-ring N-terminal" evidence="11">
    <location>
        <begin position="23"/>
        <end position="189"/>
    </location>
</feature>
<evidence type="ECO:0000256" key="2">
    <source>
        <dbReference type="ARBA" id="ARBA00009509"/>
    </source>
</evidence>
<keyword evidence="8 10" id="KW-0998">Cell outer membrane</keyword>
<comment type="subcellular location">
    <subcellularLocation>
        <location evidence="1">Cell outer membrane</location>
        <topology evidence="1">Lipid-anchor</topology>
    </subcellularLocation>
</comment>
<dbReference type="InterPro" id="IPR003282">
    <property type="entry name" value="T3SS_SctJ"/>
</dbReference>
<keyword evidence="4 10" id="KW-0732">Signal</keyword>
<evidence type="ECO:0000256" key="1">
    <source>
        <dbReference type="ARBA" id="ARBA00004459"/>
    </source>
</evidence>
<dbReference type="NCBIfam" id="TIGR02544">
    <property type="entry name" value="III_secr_YscJ"/>
    <property type="match status" value="1"/>
</dbReference>
<feature type="transmembrane region" description="Helical" evidence="10">
    <location>
        <begin position="212"/>
        <end position="235"/>
    </location>
</feature>
<evidence type="ECO:0000256" key="5">
    <source>
        <dbReference type="ARBA" id="ARBA00022927"/>
    </source>
</evidence>
<keyword evidence="3" id="KW-0813">Transport</keyword>
<dbReference type="Proteomes" id="UP000811282">
    <property type="component" value="Unassembled WGS sequence"/>
</dbReference>
<dbReference type="Pfam" id="PF01514">
    <property type="entry name" value="YscJ_FliF"/>
    <property type="match status" value="1"/>
</dbReference>
<dbReference type="InterPro" id="IPR006182">
    <property type="entry name" value="FliF_N_dom"/>
</dbReference>
<evidence type="ECO:0000256" key="10">
    <source>
        <dbReference type="RuleBase" id="RU364102"/>
    </source>
</evidence>
<evidence type="ECO:0000256" key="4">
    <source>
        <dbReference type="ARBA" id="ARBA00022729"/>
    </source>
</evidence>
<keyword evidence="5" id="KW-0653">Protein transport</keyword>
<gene>
    <name evidence="12" type="primary">sctJ</name>
    <name evidence="12" type="ORF">JZM24_09280</name>
</gene>
<keyword evidence="7 10" id="KW-0564">Palmitate</keyword>
<dbReference type="RefSeq" id="WP_215669438.1">
    <property type="nucleotide sequence ID" value="NZ_JAFJYC010000001.1"/>
</dbReference>
<protein>
    <recommendedName>
        <fullName evidence="10">Lipoprotein</fullName>
    </recommendedName>
</protein>
<dbReference type="Gene3D" id="3.30.300.30">
    <property type="match status" value="1"/>
</dbReference>
<proteinExistence type="inferred from homology"/>
<keyword evidence="10" id="KW-0812">Transmembrane</keyword>
<evidence type="ECO:0000256" key="6">
    <source>
        <dbReference type="ARBA" id="ARBA00023136"/>
    </source>
</evidence>
<dbReference type="InterPro" id="IPR045851">
    <property type="entry name" value="AMP-bd_C_sf"/>
</dbReference>
<keyword evidence="6 10" id="KW-0472">Membrane</keyword>
<dbReference type="PANTHER" id="PTHR30046:SF3">
    <property type="entry name" value="SECRETION SYSTEM APPARATUS LIPOPROTEIN SSAJ"/>
    <property type="match status" value="1"/>
</dbReference>
<reference evidence="12 13" key="1">
    <citation type="journal article" date="2021" name="Genome Biol. Evol.">
        <title>The evolution of interdependence in a four-way mealybug symbiosis.</title>
        <authorList>
            <person name="Garber A.I."/>
            <person name="Kupper M."/>
            <person name="Laetsch D.R."/>
            <person name="Weldon S.R."/>
            <person name="Ladinsky M.S."/>
            <person name="Bjorkman P.J."/>
            <person name="McCutcheon J.P."/>
        </authorList>
    </citation>
    <scope>NUCLEOTIDE SEQUENCE [LARGE SCALE GENOMIC DNA]</scope>
    <source>
        <strain evidence="12">SOD</strain>
    </source>
</reference>
<keyword evidence="9 10" id="KW-0449">Lipoprotein</keyword>
<comment type="caution">
    <text evidence="12">The sequence shown here is derived from an EMBL/GenBank/DDBJ whole genome shotgun (WGS) entry which is preliminary data.</text>
</comment>
<evidence type="ECO:0000313" key="12">
    <source>
        <dbReference type="EMBL" id="MBT9432271.1"/>
    </source>
</evidence>
<evidence type="ECO:0000256" key="8">
    <source>
        <dbReference type="ARBA" id="ARBA00023237"/>
    </source>
</evidence>
<evidence type="ECO:0000256" key="7">
    <source>
        <dbReference type="ARBA" id="ARBA00023139"/>
    </source>
</evidence>
<evidence type="ECO:0000256" key="9">
    <source>
        <dbReference type="ARBA" id="ARBA00023288"/>
    </source>
</evidence>
<accession>A0ABS5YB93</accession>
<keyword evidence="13" id="KW-1185">Reference proteome</keyword>
<dbReference type="Gene3D" id="3.30.70.1530">
    <property type="entry name" value="Hypothetical protein rpa1041"/>
    <property type="match status" value="1"/>
</dbReference>
<evidence type="ECO:0000259" key="11">
    <source>
        <dbReference type="Pfam" id="PF01514"/>
    </source>
</evidence>
<evidence type="ECO:0000256" key="3">
    <source>
        <dbReference type="ARBA" id="ARBA00022448"/>
    </source>
</evidence>
<dbReference type="EMBL" id="JAFJYC010000001">
    <property type="protein sequence ID" value="MBT9432271.1"/>
    <property type="molecule type" value="Genomic_DNA"/>
</dbReference>
<sequence length="259" mass="28646">MFKRLLLTGLVIIAVLLKTGCDNTILLNNLSQDQANQVLAVLQQHNISSQKSGSLKEGYAITVPKSDTTTALSILNQYQLPAKPEVQISQAFPDNALIASPQAKRARMFSLQEQRLEQSLKIISQVVNARVHVSYPLNDNTFITDYPAEQVSILITYSGRLNENMFISKIKTLIKNWLANVRFEDISVVLFQAPPLQYSAPTQGAQPFMTPWLYALGGVLLAALLAGGSVLYLLVKKQRPETPLERPAQEASAQKEMPV</sequence>
<dbReference type="PRINTS" id="PR01338">
    <property type="entry name" value="TYPE3OMKPROT"/>
</dbReference>
<evidence type="ECO:0000313" key="13">
    <source>
        <dbReference type="Proteomes" id="UP000811282"/>
    </source>
</evidence>
<organism evidence="12 13">
    <name type="scientific">Candidatus Sodalis endolongispinus</name>
    <dbReference type="NCBI Taxonomy" id="2812662"/>
    <lineage>
        <taxon>Bacteria</taxon>
        <taxon>Pseudomonadati</taxon>
        <taxon>Pseudomonadota</taxon>
        <taxon>Gammaproteobacteria</taxon>
        <taxon>Enterobacterales</taxon>
        <taxon>Bruguierivoracaceae</taxon>
        <taxon>Sodalis</taxon>
    </lineage>
</organism>